<accession>E3NH17</accession>
<organism evidence="3">
    <name type="scientific">Caenorhabditis remanei</name>
    <name type="common">Caenorhabditis vulgaris</name>
    <dbReference type="NCBI Taxonomy" id="31234"/>
    <lineage>
        <taxon>Eukaryota</taxon>
        <taxon>Metazoa</taxon>
        <taxon>Ecdysozoa</taxon>
        <taxon>Nematoda</taxon>
        <taxon>Chromadorea</taxon>
        <taxon>Rhabditida</taxon>
        <taxon>Rhabditina</taxon>
        <taxon>Rhabditomorpha</taxon>
        <taxon>Rhabditoidea</taxon>
        <taxon>Rhabditidae</taxon>
        <taxon>Peloderinae</taxon>
        <taxon>Caenorhabditis</taxon>
    </lineage>
</organism>
<dbReference type="GO" id="GO:0003824">
    <property type="term" value="F:catalytic activity"/>
    <property type="evidence" value="ECO:0007669"/>
    <property type="project" value="UniProtKB-ARBA"/>
</dbReference>
<proteinExistence type="predicted"/>
<dbReference type="EMBL" id="DS268664">
    <property type="protein sequence ID" value="EFO97565.1"/>
    <property type="molecule type" value="Genomic_DNA"/>
</dbReference>
<dbReference type="PROSITE" id="PS50868">
    <property type="entry name" value="POST_SET"/>
    <property type="match status" value="1"/>
</dbReference>
<name>E3NH17_CAERE</name>
<dbReference type="HOGENOM" id="CLU_2560474_0_0_1"/>
<dbReference type="AlphaFoldDB" id="E3NH17"/>
<evidence type="ECO:0000259" key="1">
    <source>
        <dbReference type="PROSITE" id="PS50868"/>
    </source>
</evidence>
<reference evidence="2" key="1">
    <citation type="submission" date="2007-07" db="EMBL/GenBank/DDBJ databases">
        <title>PCAP assembly of the Caenorhabditis remanei genome.</title>
        <authorList>
            <consortium name="The Caenorhabditis remanei Sequencing Consortium"/>
            <person name="Wilson R.K."/>
        </authorList>
    </citation>
    <scope>NUCLEOTIDE SEQUENCE [LARGE SCALE GENOMIC DNA]</scope>
    <source>
        <strain evidence="2">PB4641</strain>
    </source>
</reference>
<dbReference type="Proteomes" id="UP000008281">
    <property type="component" value="Unassembled WGS sequence"/>
</dbReference>
<dbReference type="InterPro" id="IPR003616">
    <property type="entry name" value="Post-SET_dom"/>
</dbReference>
<feature type="domain" description="Post-SET" evidence="1">
    <location>
        <begin position="46"/>
        <end position="62"/>
    </location>
</feature>
<keyword evidence="3" id="KW-1185">Reference proteome</keyword>
<sequence>MAKVSKVILKTAPKETFGKFHFHFKCYFHRSCDFTGWKIERVPLNISQECQCGEGNCSGWIGRKKEEHLLQSKKNLIFVRFL</sequence>
<evidence type="ECO:0000313" key="2">
    <source>
        <dbReference type="EMBL" id="EFO97565.1"/>
    </source>
</evidence>
<evidence type="ECO:0000313" key="3">
    <source>
        <dbReference type="Proteomes" id="UP000008281"/>
    </source>
</evidence>
<gene>
    <name evidence="2" type="ORF">CRE_12314</name>
</gene>
<dbReference type="InParanoid" id="E3NH17"/>
<protein>
    <recommendedName>
        <fullName evidence="1">Post-SET domain-containing protein</fullName>
    </recommendedName>
</protein>